<feature type="transmembrane region" description="Helical" evidence="1">
    <location>
        <begin position="14"/>
        <end position="34"/>
    </location>
</feature>
<dbReference type="InterPro" id="IPR032179">
    <property type="entry name" value="Cry22Aa_Ig-like"/>
</dbReference>
<name>A0A415PKR3_9FIRM</name>
<dbReference type="Gene3D" id="2.60.40.10">
    <property type="entry name" value="Immunoglobulins"/>
    <property type="match status" value="1"/>
</dbReference>
<dbReference type="InterPro" id="IPR002509">
    <property type="entry name" value="NODB_dom"/>
</dbReference>
<dbReference type="InterPro" id="IPR050248">
    <property type="entry name" value="Polysacc_deacetylase_ArnD"/>
</dbReference>
<dbReference type="Gene3D" id="3.20.20.370">
    <property type="entry name" value="Glycoside hydrolase/deacetylase"/>
    <property type="match status" value="1"/>
</dbReference>
<dbReference type="GO" id="GO:0016810">
    <property type="term" value="F:hydrolase activity, acting on carbon-nitrogen (but not peptide) bonds"/>
    <property type="evidence" value="ECO:0007669"/>
    <property type="project" value="InterPro"/>
</dbReference>
<dbReference type="Pfam" id="PF16403">
    <property type="entry name" value="Bact_surface_Ig-like"/>
    <property type="match status" value="1"/>
</dbReference>
<evidence type="ECO:0000256" key="1">
    <source>
        <dbReference type="SAM" id="Phobius"/>
    </source>
</evidence>
<dbReference type="OrthoDB" id="9806342at2"/>
<keyword evidence="1" id="KW-0812">Transmembrane</keyword>
<sequence>MERLRRKRKLKPKIVYTLCGLLGTCVVICGFLLIHPVVICEERIEVGLQKDFHYQDGIKLVMFGDKKEVSFEGKVDTSKVGVYKGAYRYKERKMPVEIEVKDLTPPSLQVKEYTTDMVEKVSAKMFVKKVEDQSKVTLSFASEPSNKEGKQRVVIVASDENGNETRKETILVRKEDKTKPSLEVRGALSFYLGDTYTFEDKVAVKDNLDKKPKIEVDTSRVNFKQAGSYPLRYLVSDRSGNKAEIKTSVRIRPQSEKNQKVVYLTFDDGPSYNTEEILKVLERYDVKATFFVTGVRADCYESIAKAYKAGHSIGLHTYSHDYASVYSSTQAYFQDLQKISDLVERMTNEKSYLIRFPGGSSNTISAKYVPQIMTKLTQKVQEEGYQYFDWNCDSTDASGNNVPVAQIVRNATSCDVQYINILMHDTDAKDTTVQALPQIIEYYRRQGYVFEGLETYSYAPHHHVNN</sequence>
<dbReference type="PANTHER" id="PTHR10587">
    <property type="entry name" value="GLYCOSYL TRANSFERASE-RELATED"/>
    <property type="match status" value="1"/>
</dbReference>
<evidence type="ECO:0000259" key="2">
    <source>
        <dbReference type="PROSITE" id="PS51677"/>
    </source>
</evidence>
<keyword evidence="1" id="KW-1133">Transmembrane helix</keyword>
<dbReference type="RefSeq" id="WP_022420328.1">
    <property type="nucleotide sequence ID" value="NZ_JAJBMQ010000002.1"/>
</dbReference>
<dbReference type="EMBL" id="QRPK01000012">
    <property type="protein sequence ID" value="RHM13304.1"/>
    <property type="molecule type" value="Genomic_DNA"/>
</dbReference>
<dbReference type="PROSITE" id="PS51677">
    <property type="entry name" value="NODB"/>
    <property type="match status" value="1"/>
</dbReference>
<dbReference type="PANTHER" id="PTHR10587:SF125">
    <property type="entry name" value="POLYSACCHARIDE DEACETYLASE YHEN-RELATED"/>
    <property type="match status" value="1"/>
</dbReference>
<keyword evidence="1" id="KW-0472">Membrane</keyword>
<evidence type="ECO:0000313" key="4">
    <source>
        <dbReference type="Proteomes" id="UP000284868"/>
    </source>
</evidence>
<dbReference type="CDD" id="cd10944">
    <property type="entry name" value="CE4_SmPgdA_like"/>
    <property type="match status" value="1"/>
</dbReference>
<feature type="domain" description="NodB homology" evidence="2">
    <location>
        <begin position="260"/>
        <end position="451"/>
    </location>
</feature>
<gene>
    <name evidence="3" type="ORF">DWZ83_03760</name>
</gene>
<dbReference type="InterPro" id="IPR011330">
    <property type="entry name" value="Glyco_hydro/deAcase_b/a-brl"/>
</dbReference>
<dbReference type="InterPro" id="IPR013783">
    <property type="entry name" value="Ig-like_fold"/>
</dbReference>
<accession>A0A415PKR3</accession>
<evidence type="ECO:0000313" key="3">
    <source>
        <dbReference type="EMBL" id="RHM13304.1"/>
    </source>
</evidence>
<dbReference type="SUPFAM" id="SSF88713">
    <property type="entry name" value="Glycoside hydrolase/deacetylase"/>
    <property type="match status" value="1"/>
</dbReference>
<organism evidence="3 4">
    <name type="scientific">Amedibacillus dolichus</name>
    <dbReference type="NCBI Taxonomy" id="31971"/>
    <lineage>
        <taxon>Bacteria</taxon>
        <taxon>Bacillati</taxon>
        <taxon>Bacillota</taxon>
        <taxon>Erysipelotrichia</taxon>
        <taxon>Erysipelotrichales</taxon>
        <taxon>Erysipelotrichaceae</taxon>
        <taxon>Amedibacillus</taxon>
    </lineage>
</organism>
<keyword evidence="4" id="KW-1185">Reference proteome</keyword>
<dbReference type="Proteomes" id="UP000284868">
    <property type="component" value="Unassembled WGS sequence"/>
</dbReference>
<proteinExistence type="predicted"/>
<reference evidence="3 4" key="1">
    <citation type="submission" date="2018-08" db="EMBL/GenBank/DDBJ databases">
        <title>A genome reference for cultivated species of the human gut microbiota.</title>
        <authorList>
            <person name="Zou Y."/>
            <person name="Xue W."/>
            <person name="Luo G."/>
        </authorList>
    </citation>
    <scope>NUCLEOTIDE SEQUENCE [LARGE SCALE GENOMIC DNA]</scope>
    <source>
        <strain evidence="3 4">AF35-6BH</strain>
    </source>
</reference>
<dbReference type="AlphaFoldDB" id="A0A415PKR3"/>
<comment type="caution">
    <text evidence="3">The sequence shown here is derived from an EMBL/GenBank/DDBJ whole genome shotgun (WGS) entry which is preliminary data.</text>
</comment>
<protein>
    <submittedName>
        <fullName evidence="3">Polysaccharide deacetylase</fullName>
    </submittedName>
</protein>
<dbReference type="GO" id="GO:0005975">
    <property type="term" value="P:carbohydrate metabolic process"/>
    <property type="evidence" value="ECO:0007669"/>
    <property type="project" value="InterPro"/>
</dbReference>
<dbReference type="Pfam" id="PF01522">
    <property type="entry name" value="Polysacc_deac_1"/>
    <property type="match status" value="1"/>
</dbReference>